<gene>
    <name evidence="1" type="ORF">DL240_09150</name>
</gene>
<evidence type="ECO:0000313" key="1">
    <source>
        <dbReference type="EMBL" id="RAL23042.1"/>
    </source>
</evidence>
<dbReference type="RefSeq" id="WP_111729570.1">
    <property type="nucleotide sequence ID" value="NZ_QHKO01000003.1"/>
</dbReference>
<comment type="caution">
    <text evidence="1">The sequence shown here is derived from an EMBL/GenBank/DDBJ whole genome shotgun (WGS) entry which is preliminary data.</text>
</comment>
<accession>A0A328C7I4</accession>
<dbReference type="EMBL" id="QHKO01000003">
    <property type="protein sequence ID" value="RAL23042.1"/>
    <property type="molecule type" value="Genomic_DNA"/>
</dbReference>
<name>A0A328C7I4_9DELT</name>
<proteinExistence type="predicted"/>
<protein>
    <submittedName>
        <fullName evidence="1">Uncharacterized protein</fullName>
    </submittedName>
</protein>
<reference evidence="1 2" key="1">
    <citation type="submission" date="2018-05" db="EMBL/GenBank/DDBJ databases">
        <title>Lujinxingia marina gen. nov. sp. nov., a new facultative anaerobic member of the class Deltaproteobacteria, and proposal of Lujinxingaceae fam. nov.</title>
        <authorList>
            <person name="Li C.-M."/>
        </authorList>
    </citation>
    <scope>NUCLEOTIDE SEQUENCE [LARGE SCALE GENOMIC DNA]</scope>
    <source>
        <strain evidence="1 2">B210</strain>
    </source>
</reference>
<dbReference type="Proteomes" id="UP000249169">
    <property type="component" value="Unassembled WGS sequence"/>
</dbReference>
<sequence length="290" mass="32352">MNRPTEEIEWAEDPGAEVDEPDALRPSGFPFGFVPAAQQINWMWRTVGRWVKWLANKSDNHVHDGGSGELSAPKVNLKEHINWGEGGEFKVTLDRDSIDRVHEITHRCTDINPSSFTRFISDEIQTKNIGLISNMSKVVDIYASDIDPTSNSASLNISTFSSDGKVNMNLIGNLYATEQIEGSNTPKVLILVHEDGQGFFSLTPTSRVSHVDRTSQGHYIVKIPTQITFPFIQITPQMNFSSQSDHFATYRSIINPSDDETTIYIEITSSSGTSRNAPFILALYSSYGFD</sequence>
<organism evidence="1 2">
    <name type="scientific">Lujinxingia litoralis</name>
    <dbReference type="NCBI Taxonomy" id="2211119"/>
    <lineage>
        <taxon>Bacteria</taxon>
        <taxon>Deltaproteobacteria</taxon>
        <taxon>Bradymonadales</taxon>
        <taxon>Lujinxingiaceae</taxon>
        <taxon>Lujinxingia</taxon>
    </lineage>
</organism>
<evidence type="ECO:0000313" key="2">
    <source>
        <dbReference type="Proteomes" id="UP000249169"/>
    </source>
</evidence>
<dbReference type="AlphaFoldDB" id="A0A328C7I4"/>
<keyword evidence="2" id="KW-1185">Reference proteome</keyword>